<proteinExistence type="predicted"/>
<evidence type="ECO:0000313" key="2">
    <source>
        <dbReference type="EMBL" id="ETW87429.1"/>
    </source>
</evidence>
<dbReference type="GeneID" id="20666449"/>
<dbReference type="InParanoid" id="W4KP03"/>
<evidence type="ECO:0000256" key="1">
    <source>
        <dbReference type="SAM" id="MobiDB-lite"/>
    </source>
</evidence>
<dbReference type="RefSeq" id="XP_009541331.1">
    <property type="nucleotide sequence ID" value="XM_009543036.1"/>
</dbReference>
<dbReference type="EMBL" id="KI925454">
    <property type="protein sequence ID" value="ETW87429.1"/>
    <property type="molecule type" value="Genomic_DNA"/>
</dbReference>
<feature type="compositionally biased region" description="Polar residues" evidence="1">
    <location>
        <begin position="382"/>
        <end position="396"/>
    </location>
</feature>
<feature type="region of interest" description="Disordered" evidence="1">
    <location>
        <begin position="66"/>
        <end position="89"/>
    </location>
</feature>
<sequence length="459" mass="49232">MLGGHGADPAIPKGAGKGRGGEENELNIADAAFEDGWACNARRACFVDNARCANRVISPLIRTLDASRKSSRDQTTGACDPASRLSRSSGLPTYRDVSISLMANLTYAELLGSGRCIHSTGEPNRLVPDGHRGYTLIRDLKMGRKIPWISEHDGSNLALAADSSWTADNARKGTQISGEGVAMEGADQTSAVRPRSEDRVQSMEAEGLLWGGGRRVVGDGRSLAQRRGEKQAILAVSYARRPKGLMGVVNRTGQRELTSIARGIDASALCMHRAQSEPDESQNWALLSVATAAREGSCLEMLVLSRPSRARGTAAVAYTMGGWRCGTMWAAVLVKRVDVASASWDGRVPVWACFNRMRTHSAEPPRGTGKSEICTPDGSPDTLKTTTALLSRTPSSLREPVHGFPPSSSSTDAVQALPFSSTSIDRSPLSFPNPEHPDLYTRERLPAPFAPSTFQSITF</sequence>
<gene>
    <name evidence="2" type="ORF">HETIRDRAFT_114546</name>
</gene>
<evidence type="ECO:0000313" key="3">
    <source>
        <dbReference type="Proteomes" id="UP000030671"/>
    </source>
</evidence>
<dbReference type="KEGG" id="hir:HETIRDRAFT_114546"/>
<accession>W4KP03</accession>
<protein>
    <submittedName>
        <fullName evidence="2">Uncharacterized protein</fullName>
    </submittedName>
</protein>
<organism evidence="2 3">
    <name type="scientific">Heterobasidion irregulare (strain TC 32-1)</name>
    <dbReference type="NCBI Taxonomy" id="747525"/>
    <lineage>
        <taxon>Eukaryota</taxon>
        <taxon>Fungi</taxon>
        <taxon>Dikarya</taxon>
        <taxon>Basidiomycota</taxon>
        <taxon>Agaricomycotina</taxon>
        <taxon>Agaricomycetes</taxon>
        <taxon>Russulales</taxon>
        <taxon>Bondarzewiaceae</taxon>
        <taxon>Heterobasidion</taxon>
        <taxon>Heterobasidion annosum species complex</taxon>
    </lineage>
</organism>
<dbReference type="AlphaFoldDB" id="W4KP03"/>
<keyword evidence="3" id="KW-1185">Reference proteome</keyword>
<dbReference type="Proteomes" id="UP000030671">
    <property type="component" value="Unassembled WGS sequence"/>
</dbReference>
<reference evidence="2 3" key="1">
    <citation type="journal article" date="2012" name="New Phytol.">
        <title>Insight into trade-off between wood decay and parasitism from the genome of a fungal forest pathogen.</title>
        <authorList>
            <person name="Olson A."/>
            <person name="Aerts A."/>
            <person name="Asiegbu F."/>
            <person name="Belbahri L."/>
            <person name="Bouzid O."/>
            <person name="Broberg A."/>
            <person name="Canback B."/>
            <person name="Coutinho P.M."/>
            <person name="Cullen D."/>
            <person name="Dalman K."/>
            <person name="Deflorio G."/>
            <person name="van Diepen L.T."/>
            <person name="Dunand C."/>
            <person name="Duplessis S."/>
            <person name="Durling M."/>
            <person name="Gonthier P."/>
            <person name="Grimwood J."/>
            <person name="Fossdal C.G."/>
            <person name="Hansson D."/>
            <person name="Henrissat B."/>
            <person name="Hietala A."/>
            <person name="Himmelstrand K."/>
            <person name="Hoffmeister D."/>
            <person name="Hogberg N."/>
            <person name="James T.Y."/>
            <person name="Karlsson M."/>
            <person name="Kohler A."/>
            <person name="Kues U."/>
            <person name="Lee Y.H."/>
            <person name="Lin Y.C."/>
            <person name="Lind M."/>
            <person name="Lindquist E."/>
            <person name="Lombard V."/>
            <person name="Lucas S."/>
            <person name="Lunden K."/>
            <person name="Morin E."/>
            <person name="Murat C."/>
            <person name="Park J."/>
            <person name="Raffaello T."/>
            <person name="Rouze P."/>
            <person name="Salamov A."/>
            <person name="Schmutz J."/>
            <person name="Solheim H."/>
            <person name="Stahlberg J."/>
            <person name="Velez H."/>
            <person name="de Vries R.P."/>
            <person name="Wiebenga A."/>
            <person name="Woodward S."/>
            <person name="Yakovlev I."/>
            <person name="Garbelotto M."/>
            <person name="Martin F."/>
            <person name="Grigoriev I.V."/>
            <person name="Stenlid J."/>
        </authorList>
    </citation>
    <scope>NUCLEOTIDE SEQUENCE [LARGE SCALE GENOMIC DNA]</scope>
    <source>
        <strain evidence="2 3">TC 32-1</strain>
    </source>
</reference>
<feature type="region of interest" description="Disordered" evidence="1">
    <location>
        <begin position="1"/>
        <end position="22"/>
    </location>
</feature>
<feature type="region of interest" description="Disordered" evidence="1">
    <location>
        <begin position="361"/>
        <end position="413"/>
    </location>
</feature>
<dbReference type="HOGENOM" id="CLU_595899_0_0_1"/>
<name>W4KP03_HETIT</name>